<sequence length="101" mass="10661">MARRPAGLHSRLPPTHRDQPGQGCPTAALAQDIARTGTTGTRQVLADGVNDLARWLDTDDQSGLMTACTMLGALLIARATQGTPLSDQVLEQVRGALTDAR</sequence>
<dbReference type="SUPFAM" id="SSF48498">
    <property type="entry name" value="Tetracyclin repressor-like, C-terminal domain"/>
    <property type="match status" value="1"/>
</dbReference>
<feature type="region of interest" description="Disordered" evidence="1">
    <location>
        <begin position="1"/>
        <end position="25"/>
    </location>
</feature>
<evidence type="ECO:0000313" key="3">
    <source>
        <dbReference type="Proteomes" id="UP000634308"/>
    </source>
</evidence>
<reference evidence="3" key="1">
    <citation type="journal article" date="2019" name="Int. J. Syst. Evol. Microbiol.">
        <title>The Global Catalogue of Microorganisms (GCM) 10K type strain sequencing project: providing services to taxonomists for standard genome sequencing and annotation.</title>
        <authorList>
            <consortium name="The Broad Institute Genomics Platform"/>
            <consortium name="The Broad Institute Genome Sequencing Center for Infectious Disease"/>
            <person name="Wu L."/>
            <person name="Ma J."/>
        </authorList>
    </citation>
    <scope>NUCLEOTIDE SEQUENCE [LARGE SCALE GENOMIC DNA]</scope>
    <source>
        <strain evidence="3">JCM 31404</strain>
    </source>
</reference>
<dbReference type="InterPro" id="IPR036271">
    <property type="entry name" value="Tet_transcr_reg_TetR-rel_C_sf"/>
</dbReference>
<dbReference type="EMBL" id="BMQM01000012">
    <property type="protein sequence ID" value="GGR58574.1"/>
    <property type="molecule type" value="Genomic_DNA"/>
</dbReference>
<gene>
    <name evidence="2" type="ORF">GCM10008959_20330</name>
</gene>
<dbReference type="Proteomes" id="UP000634308">
    <property type="component" value="Unassembled WGS sequence"/>
</dbReference>
<evidence type="ECO:0008006" key="4">
    <source>
        <dbReference type="Google" id="ProtNLM"/>
    </source>
</evidence>
<evidence type="ECO:0000313" key="2">
    <source>
        <dbReference type="EMBL" id="GGR58574.1"/>
    </source>
</evidence>
<dbReference type="RefSeq" id="WP_189064877.1">
    <property type="nucleotide sequence ID" value="NZ_BMQM01000012.1"/>
</dbReference>
<evidence type="ECO:0000256" key="1">
    <source>
        <dbReference type="SAM" id="MobiDB-lite"/>
    </source>
</evidence>
<keyword evidence="3" id="KW-1185">Reference proteome</keyword>
<organism evidence="2 3">
    <name type="scientific">Deinococcus seoulensis</name>
    <dbReference type="NCBI Taxonomy" id="1837379"/>
    <lineage>
        <taxon>Bacteria</taxon>
        <taxon>Thermotogati</taxon>
        <taxon>Deinococcota</taxon>
        <taxon>Deinococci</taxon>
        <taxon>Deinococcales</taxon>
        <taxon>Deinococcaceae</taxon>
        <taxon>Deinococcus</taxon>
    </lineage>
</organism>
<name>A0ABQ2RVG0_9DEIO</name>
<accession>A0ABQ2RVG0</accession>
<dbReference type="Gene3D" id="1.10.357.10">
    <property type="entry name" value="Tetracycline Repressor, domain 2"/>
    <property type="match status" value="1"/>
</dbReference>
<protein>
    <recommendedName>
        <fullName evidence="4">TetR family transcriptional regulator</fullName>
    </recommendedName>
</protein>
<comment type="caution">
    <text evidence="2">The sequence shown here is derived from an EMBL/GenBank/DDBJ whole genome shotgun (WGS) entry which is preliminary data.</text>
</comment>
<proteinExistence type="predicted"/>